<organism evidence="4">
    <name type="scientific">mine drainage metagenome</name>
    <dbReference type="NCBI Taxonomy" id="410659"/>
    <lineage>
        <taxon>unclassified sequences</taxon>
        <taxon>metagenomes</taxon>
        <taxon>ecological metagenomes</taxon>
    </lineage>
</organism>
<dbReference type="PROSITE" id="PS50305">
    <property type="entry name" value="SIRTUIN"/>
    <property type="match status" value="1"/>
</dbReference>
<keyword evidence="2" id="KW-0520">NAD</keyword>
<dbReference type="Pfam" id="PF02146">
    <property type="entry name" value="SIR2"/>
    <property type="match status" value="1"/>
</dbReference>
<dbReference type="PANTHER" id="PTHR11085">
    <property type="entry name" value="NAD-DEPENDENT PROTEIN DEACYLASE SIRTUIN-5, MITOCHONDRIAL-RELATED"/>
    <property type="match status" value="1"/>
</dbReference>
<keyword evidence="1" id="KW-0808">Transferase</keyword>
<dbReference type="InterPro" id="IPR050134">
    <property type="entry name" value="NAD-dep_sirtuin_deacylases"/>
</dbReference>
<reference evidence="4" key="1">
    <citation type="submission" date="2016-10" db="EMBL/GenBank/DDBJ databases">
        <title>Sequence of Gallionella enrichment culture.</title>
        <authorList>
            <person name="Poehlein A."/>
            <person name="Muehling M."/>
            <person name="Daniel R."/>
        </authorList>
    </citation>
    <scope>NUCLEOTIDE SEQUENCE</scope>
</reference>
<protein>
    <submittedName>
        <fullName evidence="4">NAD-dependent protein deacylase</fullName>
        <ecNumber evidence="4">3.5.1.-</ecNumber>
    </submittedName>
</protein>
<dbReference type="SUPFAM" id="SSF52467">
    <property type="entry name" value="DHS-like NAD/FAD-binding domain"/>
    <property type="match status" value="1"/>
</dbReference>
<evidence type="ECO:0000256" key="2">
    <source>
        <dbReference type="ARBA" id="ARBA00023027"/>
    </source>
</evidence>
<dbReference type="Gene3D" id="3.30.1600.10">
    <property type="entry name" value="SIR2/SIRT2 'Small Domain"/>
    <property type="match status" value="1"/>
</dbReference>
<dbReference type="GO" id="GO:0070403">
    <property type="term" value="F:NAD+ binding"/>
    <property type="evidence" value="ECO:0007669"/>
    <property type="project" value="InterPro"/>
</dbReference>
<dbReference type="AlphaFoldDB" id="A0A1J5S8D9"/>
<feature type="domain" description="Deacetylase sirtuin-type" evidence="3">
    <location>
        <begin position="1"/>
        <end position="274"/>
    </location>
</feature>
<evidence type="ECO:0000256" key="1">
    <source>
        <dbReference type="ARBA" id="ARBA00022679"/>
    </source>
</evidence>
<dbReference type="PANTHER" id="PTHR11085:SF4">
    <property type="entry name" value="NAD-DEPENDENT PROTEIN DEACYLASE"/>
    <property type="match status" value="1"/>
</dbReference>
<keyword evidence="4" id="KW-0378">Hydrolase</keyword>
<dbReference type="Gene3D" id="3.40.50.1220">
    <property type="entry name" value="TPP-binding domain"/>
    <property type="match status" value="1"/>
</dbReference>
<evidence type="ECO:0000313" key="4">
    <source>
        <dbReference type="EMBL" id="OIR04402.1"/>
    </source>
</evidence>
<evidence type="ECO:0000259" key="3">
    <source>
        <dbReference type="PROSITE" id="PS50305"/>
    </source>
</evidence>
<dbReference type="EC" id="3.5.1.-" evidence="4"/>
<dbReference type="EMBL" id="MLJW01000058">
    <property type="protein sequence ID" value="OIR04402.1"/>
    <property type="molecule type" value="Genomic_DNA"/>
</dbReference>
<proteinExistence type="predicted"/>
<name>A0A1J5S8D9_9ZZZZ</name>
<dbReference type="GO" id="GO:0017136">
    <property type="term" value="F:histone deacetylase activity, NAD-dependent"/>
    <property type="evidence" value="ECO:0007669"/>
    <property type="project" value="TreeGrafter"/>
</dbReference>
<accession>A0A1J5S8D9</accession>
<dbReference type="InterPro" id="IPR003000">
    <property type="entry name" value="Sirtuin"/>
</dbReference>
<gene>
    <name evidence="4" type="primary">cobB_10</name>
    <name evidence="4" type="ORF">GALL_136020</name>
</gene>
<dbReference type="GO" id="GO:0016787">
    <property type="term" value="F:hydrolase activity"/>
    <property type="evidence" value="ECO:0007669"/>
    <property type="project" value="UniProtKB-KW"/>
</dbReference>
<dbReference type="InterPro" id="IPR029035">
    <property type="entry name" value="DHS-like_NAD/FAD-binding_dom"/>
</dbReference>
<dbReference type="InterPro" id="IPR026590">
    <property type="entry name" value="Ssirtuin_cat_dom"/>
</dbReference>
<comment type="caution">
    <text evidence="4">The sequence shown here is derived from an EMBL/GenBank/DDBJ whole genome shotgun (WGS) entry which is preliminary data.</text>
</comment>
<sequence length="285" mass="30939">MRPDPKRLREAAEAIAAADALLVCAGAGMGVDSGLPDFRGTEGFWRAYPEARRLGLSFEDLANPTWFDRDPSLAWGFYGHRFGLYRSVAPHAGYAALLRWAGSKKNGYFVFTSNVDGHFQKAGFSDERIVECHGSLTHLQCARPCCAGSWPAPEGLRLDVDVEALRLRSEPPRCLSCGGVARPNVLMFGDERWVDGRSAARQIQFRLWLRGLVRGRLAVVEIGAGTAVPTVRATAEQIARAAAAPLIRINPDGAECGAGDIPLAAGALETLLAIDEVVRERERRA</sequence>
<dbReference type="InterPro" id="IPR026591">
    <property type="entry name" value="Sirtuin_cat_small_dom_sf"/>
</dbReference>